<gene>
    <name evidence="1" type="ORF">BURPS1710A_4191</name>
</gene>
<name>A0A0E1W9W5_BURPE</name>
<dbReference type="PROSITE" id="PS51318">
    <property type="entry name" value="TAT"/>
    <property type="match status" value="1"/>
</dbReference>
<sequence length="938" mass="99733">MNDISGMDRRRFLFVLSALGTLPWLVGSTTSVAATVRRSGDLRTRLFAAIYGPKYSKNPARFYRDMLSIARAYSRHSAKAPGKVLPQFQRVALAPPAQAPTAQDLAALSELMSGESATPVIDPAVWADRLATTEQVIGTVAGAVNPVAGAALGIMALGTGPLLKYLATPGLDLTQNPFPSTDIQNSPVLPAIGLLTIKDAMSSDSQLSTAVTQLRAQGSVSIDFSPSDDQLASDAPSGLKGILSNALSSSPNTKAADLDAAVKQATDTLTAQYIAIGNQLTVLRTRIDQSTNTAEQQQAIAQQKQDINDTIQVARSALNVASMLLRALGVSASTVNVVSKTAGAAIEIGAAAYMFEVGAIGSMSMIGTFVSAAGTLMSLSGPSFEDQTTAALKWIEEQLAAIKEELDLVENQQLEMLTELSALFDVIAKDAAESRKTLASLQDQLSRIGNDQGVTARQSDANAMEQVLNQVRTELVSTSGGTDTVNRIKSGLSDCYTYACFTSKLAVFGGPPDIQPSKADVTAAISERGRVDLLFGTMPSILTTLGVPYTTALPQTESGPALASPIAWSTGAQAYAQISAAFDGTQMRKIDQVWVPKLWLEGLRIREFAFFATSPDVMKTSVAHYTDVTGINQNDLLNSPTMMGIVYRAAVAFVTQSLTPAYSMINNPGLWDFGPSGTSYHVGGVTKITGRSVTVRNDPYDIALHYGLIKKTQVWSEHVEATGVVRDSARYDITINVGDDVGKPLLPGGANLDESIIKGRGITRLVNSPDRINGSDIAPFLDACELLIRRYHDYDVATENLPDAIHQALNLQNLESFEFCGATMKLLTALAAWRAVPLTVDARTASAIANASIIATKEDLLFACRKIISAVPIHTSVDWSTTVTDGLRKELSSSAKRATDSIVGLDNSRSIAIIDDTLSRIGAYMLTKRIEASPVGQA</sequence>
<dbReference type="AlphaFoldDB" id="A0A0E1W9W5"/>
<organism evidence="1">
    <name type="scientific">Burkholderia pseudomallei 1710a</name>
    <dbReference type="NCBI Taxonomy" id="320371"/>
    <lineage>
        <taxon>Bacteria</taxon>
        <taxon>Pseudomonadati</taxon>
        <taxon>Pseudomonadota</taxon>
        <taxon>Betaproteobacteria</taxon>
        <taxon>Burkholderiales</taxon>
        <taxon>Burkholderiaceae</taxon>
        <taxon>Burkholderia</taxon>
        <taxon>pseudomallei group</taxon>
    </lineage>
</organism>
<dbReference type="InterPro" id="IPR006311">
    <property type="entry name" value="TAT_signal"/>
</dbReference>
<dbReference type="RefSeq" id="WP_004527869.1">
    <property type="nucleotide sequence ID" value="NZ_CM000832.1"/>
</dbReference>
<reference evidence="1" key="1">
    <citation type="submission" date="2009-05" db="EMBL/GenBank/DDBJ databases">
        <authorList>
            <person name="Harkins D.M."/>
            <person name="DeShazer D."/>
            <person name="Woods D.E."/>
            <person name="Brinkac L.M."/>
            <person name="Brown K.A."/>
            <person name="Hung G.C."/>
            <person name="Tuanyok A."/>
            <person name="Zhang B."/>
            <person name="Nierman W.C."/>
        </authorList>
    </citation>
    <scope>NUCLEOTIDE SEQUENCE [LARGE SCALE GENOMIC DNA]</scope>
    <source>
        <strain evidence="1">1710a</strain>
    </source>
</reference>
<dbReference type="EMBL" id="CM000832">
    <property type="protein sequence ID" value="EET09146.1"/>
    <property type="molecule type" value="Genomic_DNA"/>
</dbReference>
<accession>A0A0E1W9W5</accession>
<dbReference type="HOGENOM" id="CLU_312531_0_0_4"/>
<protein>
    <submittedName>
        <fullName evidence="1">Uncharacterized protein</fullName>
    </submittedName>
</protein>
<proteinExistence type="predicted"/>
<dbReference type="Proteomes" id="UP000001812">
    <property type="component" value="Chromosome I"/>
</dbReference>
<evidence type="ECO:0000313" key="1">
    <source>
        <dbReference type="EMBL" id="EET09146.1"/>
    </source>
</evidence>